<comment type="caution">
    <text evidence="3">The sequence shown here is derived from an EMBL/GenBank/DDBJ whole genome shotgun (WGS) entry which is preliminary data.</text>
</comment>
<dbReference type="InterPro" id="IPR000742">
    <property type="entry name" value="EGF"/>
</dbReference>
<dbReference type="Gene3D" id="2.10.25.10">
    <property type="entry name" value="Laminin"/>
    <property type="match status" value="1"/>
</dbReference>
<feature type="chain" id="PRO_5041386009" description="EGF-like domain-containing protein" evidence="1">
    <location>
        <begin position="18"/>
        <end position="356"/>
    </location>
</feature>
<proteinExistence type="predicted"/>
<gene>
    <name evidence="3" type="ORF">QR680_012059</name>
</gene>
<keyword evidence="4" id="KW-1185">Reference proteome</keyword>
<dbReference type="EMBL" id="JAUCMV010000002">
    <property type="protein sequence ID" value="KAK0415689.1"/>
    <property type="molecule type" value="Genomic_DNA"/>
</dbReference>
<accession>A0AA39I3H1</accession>
<evidence type="ECO:0000259" key="2">
    <source>
        <dbReference type="PROSITE" id="PS00022"/>
    </source>
</evidence>
<evidence type="ECO:0000256" key="1">
    <source>
        <dbReference type="SAM" id="SignalP"/>
    </source>
</evidence>
<feature type="signal peptide" evidence="1">
    <location>
        <begin position="1"/>
        <end position="17"/>
    </location>
</feature>
<keyword evidence="1" id="KW-0732">Signal</keyword>
<evidence type="ECO:0000313" key="3">
    <source>
        <dbReference type="EMBL" id="KAK0415689.1"/>
    </source>
</evidence>
<dbReference type="Proteomes" id="UP001175271">
    <property type="component" value="Unassembled WGS sequence"/>
</dbReference>
<dbReference type="SUPFAM" id="SSF57196">
    <property type="entry name" value="EGF/Laminin"/>
    <property type="match status" value="1"/>
</dbReference>
<organism evidence="3 4">
    <name type="scientific">Steinernema hermaphroditum</name>
    <dbReference type="NCBI Taxonomy" id="289476"/>
    <lineage>
        <taxon>Eukaryota</taxon>
        <taxon>Metazoa</taxon>
        <taxon>Ecdysozoa</taxon>
        <taxon>Nematoda</taxon>
        <taxon>Chromadorea</taxon>
        <taxon>Rhabditida</taxon>
        <taxon>Tylenchina</taxon>
        <taxon>Panagrolaimomorpha</taxon>
        <taxon>Strongyloidoidea</taxon>
        <taxon>Steinernematidae</taxon>
        <taxon>Steinernema</taxon>
    </lineage>
</organism>
<feature type="domain" description="EGF-like" evidence="2">
    <location>
        <begin position="207"/>
        <end position="218"/>
    </location>
</feature>
<sequence length="356" mass="39979">MFSRLFLLACLVAGTVAESVKCLNGGKPMIGGGEFRPCDCGPDYTGRYCGIPRKNFVSHVVTKTNFETFTFEDIRSSNLTEEPAYSSHFYWVYLEFQSEDGSPIELLVEHLDPLYEQWCAKGMNEALAGTVKLNGKGYGCSDLYHKVHRSNEGKFVLEVFLINGSDRYNMTVMAKKPLSDPYNKCKNGGSNLSLSSTTDQSTDNVPCTCPPDFTGSLCETPIDIFKVIKVDSPVQKVHASVSKLYKNTKLPRLAQFLFLSPNGKNVEVTIDRFPSEYDCDERASGNYFTALSKDLLVGYCAKYEPGTRYNYKTFVGKKVSLSVLFNYENNADEKGFVSGEEQFQNFEFTVRELERL</sequence>
<feature type="domain" description="EGF-like" evidence="2">
    <location>
        <begin position="38"/>
        <end position="49"/>
    </location>
</feature>
<protein>
    <recommendedName>
        <fullName evidence="2">EGF-like domain-containing protein</fullName>
    </recommendedName>
</protein>
<dbReference type="AlphaFoldDB" id="A0AA39I3H1"/>
<name>A0AA39I3H1_9BILA</name>
<evidence type="ECO:0000313" key="4">
    <source>
        <dbReference type="Proteomes" id="UP001175271"/>
    </source>
</evidence>
<reference evidence="3" key="1">
    <citation type="submission" date="2023-06" db="EMBL/GenBank/DDBJ databases">
        <title>Genomic analysis of the entomopathogenic nematode Steinernema hermaphroditum.</title>
        <authorList>
            <person name="Schwarz E.M."/>
            <person name="Heppert J.K."/>
            <person name="Baniya A."/>
            <person name="Schwartz H.T."/>
            <person name="Tan C.-H."/>
            <person name="Antoshechkin I."/>
            <person name="Sternberg P.W."/>
            <person name="Goodrich-Blair H."/>
            <person name="Dillman A.R."/>
        </authorList>
    </citation>
    <scope>NUCLEOTIDE SEQUENCE</scope>
    <source>
        <strain evidence="3">PS9179</strain>
        <tissue evidence="3">Whole animal</tissue>
    </source>
</reference>
<dbReference type="PROSITE" id="PS00022">
    <property type="entry name" value="EGF_1"/>
    <property type="match status" value="2"/>
</dbReference>